<accession>A0A433SJN4</accession>
<protein>
    <submittedName>
        <fullName evidence="2">Uncharacterized protein</fullName>
    </submittedName>
</protein>
<evidence type="ECO:0000313" key="3">
    <source>
        <dbReference type="Proteomes" id="UP000271974"/>
    </source>
</evidence>
<dbReference type="Proteomes" id="UP000271974">
    <property type="component" value="Unassembled WGS sequence"/>
</dbReference>
<dbReference type="OrthoDB" id="6042863at2759"/>
<keyword evidence="1" id="KW-0732">Signal</keyword>
<evidence type="ECO:0000313" key="2">
    <source>
        <dbReference type="EMBL" id="RUS69278.1"/>
    </source>
</evidence>
<dbReference type="AlphaFoldDB" id="A0A433SJN4"/>
<feature type="chain" id="PRO_5019538852" evidence="1">
    <location>
        <begin position="24"/>
        <end position="189"/>
    </location>
</feature>
<dbReference type="EMBL" id="RQTK01001748">
    <property type="protein sequence ID" value="RUS69278.1"/>
    <property type="molecule type" value="Genomic_DNA"/>
</dbReference>
<reference evidence="2 3" key="1">
    <citation type="submission" date="2019-01" db="EMBL/GenBank/DDBJ databases">
        <title>A draft genome assembly of the solar-powered sea slug Elysia chlorotica.</title>
        <authorList>
            <person name="Cai H."/>
            <person name="Li Q."/>
            <person name="Fang X."/>
            <person name="Li J."/>
            <person name="Curtis N.E."/>
            <person name="Altenburger A."/>
            <person name="Shibata T."/>
            <person name="Feng M."/>
            <person name="Maeda T."/>
            <person name="Schwartz J.A."/>
            <person name="Shigenobu S."/>
            <person name="Lundholm N."/>
            <person name="Nishiyama T."/>
            <person name="Yang H."/>
            <person name="Hasebe M."/>
            <person name="Li S."/>
            <person name="Pierce S.K."/>
            <person name="Wang J."/>
        </authorList>
    </citation>
    <scope>NUCLEOTIDE SEQUENCE [LARGE SCALE GENOMIC DNA]</scope>
    <source>
        <strain evidence="2">EC2010</strain>
        <tissue evidence="2">Whole organism of an adult</tissue>
    </source>
</reference>
<sequence length="189" mass="21551">MDMMKATMLTALLLFVAVAHISATRVCGHVYIWRNYNMTCPRQTNAVCADVYNVTIDWHHGTTCTEYRVLHQCMCSDNQVCPVTDDSHKIYESTIHTRFTCQPKCSLGWCDSSPDKYPLTKVSRAPEFGNRTYNQIDCLCPYHHSPVQTSYYKPATQEFGQVWDANRGSWLTYHTCRDGTKGTGNPCES</sequence>
<keyword evidence="3" id="KW-1185">Reference proteome</keyword>
<comment type="caution">
    <text evidence="2">The sequence shown here is derived from an EMBL/GenBank/DDBJ whole genome shotgun (WGS) entry which is preliminary data.</text>
</comment>
<gene>
    <name evidence="2" type="ORF">EGW08_022961</name>
</gene>
<name>A0A433SJN4_ELYCH</name>
<proteinExistence type="predicted"/>
<feature type="signal peptide" evidence="1">
    <location>
        <begin position="1"/>
        <end position="23"/>
    </location>
</feature>
<evidence type="ECO:0000256" key="1">
    <source>
        <dbReference type="SAM" id="SignalP"/>
    </source>
</evidence>
<organism evidence="2 3">
    <name type="scientific">Elysia chlorotica</name>
    <name type="common">Eastern emerald elysia</name>
    <name type="synonym">Sea slug</name>
    <dbReference type="NCBI Taxonomy" id="188477"/>
    <lineage>
        <taxon>Eukaryota</taxon>
        <taxon>Metazoa</taxon>
        <taxon>Spiralia</taxon>
        <taxon>Lophotrochozoa</taxon>
        <taxon>Mollusca</taxon>
        <taxon>Gastropoda</taxon>
        <taxon>Heterobranchia</taxon>
        <taxon>Euthyneura</taxon>
        <taxon>Panpulmonata</taxon>
        <taxon>Sacoglossa</taxon>
        <taxon>Placobranchoidea</taxon>
        <taxon>Plakobranchidae</taxon>
        <taxon>Elysia</taxon>
    </lineage>
</organism>